<dbReference type="InterPro" id="IPR006447">
    <property type="entry name" value="Myb_dom_plants"/>
</dbReference>
<feature type="compositionally biased region" description="Polar residues" evidence="7">
    <location>
        <begin position="342"/>
        <end position="351"/>
    </location>
</feature>
<feature type="domain" description="HTH myb-type" evidence="11">
    <location>
        <begin position="181"/>
        <end position="237"/>
    </location>
</feature>
<keyword evidence="13" id="KW-1185">Reference proteome</keyword>
<proteinExistence type="predicted"/>
<dbReference type="GO" id="GO:0009739">
    <property type="term" value="P:response to gibberellin"/>
    <property type="evidence" value="ECO:0007669"/>
    <property type="project" value="TreeGrafter"/>
</dbReference>
<comment type="caution">
    <text evidence="12">The sequence shown here is derived from an EMBL/GenBank/DDBJ whole genome shotgun (WGS) entry which is preliminary data.</text>
</comment>
<accession>A0A8T0SFR9</accession>
<dbReference type="Gene3D" id="1.10.10.60">
    <property type="entry name" value="Homeodomain-like"/>
    <property type="match status" value="1"/>
</dbReference>
<keyword evidence="4" id="KW-0804">Transcription</keyword>
<dbReference type="EMBL" id="CM029045">
    <property type="protein sequence ID" value="KAG2595119.1"/>
    <property type="molecule type" value="Genomic_DNA"/>
</dbReference>
<feature type="domain" description="Myb-like" evidence="8">
    <location>
        <begin position="181"/>
        <end position="233"/>
    </location>
</feature>
<dbReference type="GO" id="GO:0009723">
    <property type="term" value="P:response to ethylene"/>
    <property type="evidence" value="ECO:0007669"/>
    <property type="project" value="TreeGrafter"/>
</dbReference>
<evidence type="ECO:0000259" key="10">
    <source>
        <dbReference type="PROSITE" id="PS51293"/>
    </source>
</evidence>
<dbReference type="GO" id="GO:0009744">
    <property type="term" value="P:response to sucrose"/>
    <property type="evidence" value="ECO:0007669"/>
    <property type="project" value="UniProtKB-ARBA"/>
</dbReference>
<feature type="domain" description="CCHC-type" evidence="9">
    <location>
        <begin position="71"/>
        <end position="86"/>
    </location>
</feature>
<evidence type="ECO:0000259" key="11">
    <source>
        <dbReference type="PROSITE" id="PS51294"/>
    </source>
</evidence>
<evidence type="ECO:0000313" key="12">
    <source>
        <dbReference type="EMBL" id="KAG2595119.1"/>
    </source>
</evidence>
<comment type="subcellular location">
    <subcellularLocation>
        <location evidence="1">Nucleus</location>
    </subcellularLocation>
</comment>
<dbReference type="Proteomes" id="UP000823388">
    <property type="component" value="Chromosome 5K"/>
</dbReference>
<gene>
    <name evidence="12" type="ORF">PVAP13_5KG053500</name>
</gene>
<dbReference type="PROSITE" id="PS50158">
    <property type="entry name" value="ZF_CCHC"/>
    <property type="match status" value="1"/>
</dbReference>
<evidence type="ECO:0000313" key="13">
    <source>
        <dbReference type="Proteomes" id="UP000823388"/>
    </source>
</evidence>
<feature type="domain" description="SANT" evidence="10">
    <location>
        <begin position="189"/>
        <end position="237"/>
    </location>
</feature>
<name>A0A8T0SFR9_PANVG</name>
<dbReference type="GO" id="GO:0005634">
    <property type="term" value="C:nucleus"/>
    <property type="evidence" value="ECO:0007669"/>
    <property type="project" value="UniProtKB-SubCell"/>
</dbReference>
<dbReference type="InterPro" id="IPR017930">
    <property type="entry name" value="Myb_dom"/>
</dbReference>
<dbReference type="PROSITE" id="PS51294">
    <property type="entry name" value="HTH_MYB"/>
    <property type="match status" value="1"/>
</dbReference>
<dbReference type="InterPro" id="IPR017884">
    <property type="entry name" value="SANT_dom"/>
</dbReference>
<dbReference type="Pfam" id="PF00249">
    <property type="entry name" value="Myb_DNA-binding"/>
    <property type="match status" value="1"/>
</dbReference>
<feature type="region of interest" description="Disordered" evidence="7">
    <location>
        <begin position="1"/>
        <end position="35"/>
    </location>
</feature>
<protein>
    <submittedName>
        <fullName evidence="12">Uncharacterized protein</fullName>
    </submittedName>
</protein>
<dbReference type="GO" id="GO:0008270">
    <property type="term" value="F:zinc ion binding"/>
    <property type="evidence" value="ECO:0007669"/>
    <property type="project" value="UniProtKB-KW"/>
</dbReference>
<evidence type="ECO:0000259" key="9">
    <source>
        <dbReference type="PROSITE" id="PS50158"/>
    </source>
</evidence>
<keyword evidence="6" id="KW-0862">Zinc</keyword>
<keyword evidence="2" id="KW-0805">Transcription regulation</keyword>
<evidence type="ECO:0000256" key="6">
    <source>
        <dbReference type="PROSITE-ProRule" id="PRU00047"/>
    </source>
</evidence>
<dbReference type="InterPro" id="IPR001878">
    <property type="entry name" value="Znf_CCHC"/>
</dbReference>
<dbReference type="CDD" id="cd00167">
    <property type="entry name" value="SANT"/>
    <property type="match status" value="1"/>
</dbReference>
<feature type="region of interest" description="Disordered" evidence="7">
    <location>
        <begin position="296"/>
        <end position="361"/>
    </location>
</feature>
<evidence type="ECO:0000259" key="8">
    <source>
        <dbReference type="PROSITE" id="PS50090"/>
    </source>
</evidence>
<dbReference type="InterPro" id="IPR009057">
    <property type="entry name" value="Homeodomain-like_sf"/>
</dbReference>
<dbReference type="GO" id="GO:0003677">
    <property type="term" value="F:DNA binding"/>
    <property type="evidence" value="ECO:0007669"/>
    <property type="project" value="UniProtKB-KW"/>
</dbReference>
<dbReference type="GO" id="GO:0003700">
    <property type="term" value="F:DNA-binding transcription factor activity"/>
    <property type="evidence" value="ECO:0007669"/>
    <property type="project" value="UniProtKB-ARBA"/>
</dbReference>
<evidence type="ECO:0000256" key="5">
    <source>
        <dbReference type="ARBA" id="ARBA00023242"/>
    </source>
</evidence>
<organism evidence="12 13">
    <name type="scientific">Panicum virgatum</name>
    <name type="common">Blackwell switchgrass</name>
    <dbReference type="NCBI Taxonomy" id="38727"/>
    <lineage>
        <taxon>Eukaryota</taxon>
        <taxon>Viridiplantae</taxon>
        <taxon>Streptophyta</taxon>
        <taxon>Embryophyta</taxon>
        <taxon>Tracheophyta</taxon>
        <taxon>Spermatophyta</taxon>
        <taxon>Magnoliopsida</taxon>
        <taxon>Liliopsida</taxon>
        <taxon>Poales</taxon>
        <taxon>Poaceae</taxon>
        <taxon>PACMAD clade</taxon>
        <taxon>Panicoideae</taxon>
        <taxon>Panicodae</taxon>
        <taxon>Paniceae</taxon>
        <taxon>Panicinae</taxon>
        <taxon>Panicum</taxon>
        <taxon>Panicum sect. Hiantes</taxon>
    </lineage>
</organism>
<dbReference type="SMART" id="SM00717">
    <property type="entry name" value="SANT"/>
    <property type="match status" value="1"/>
</dbReference>
<keyword evidence="6" id="KW-0863">Zinc-finger</keyword>
<dbReference type="SUPFAM" id="SSF46689">
    <property type="entry name" value="Homeodomain-like"/>
    <property type="match status" value="1"/>
</dbReference>
<dbReference type="InterPro" id="IPR052245">
    <property type="entry name" value="Plant_Stress_Dev_TF"/>
</dbReference>
<dbReference type="PROSITE" id="PS51293">
    <property type="entry name" value="SANT"/>
    <property type="match status" value="1"/>
</dbReference>
<evidence type="ECO:0000256" key="7">
    <source>
        <dbReference type="SAM" id="MobiDB-lite"/>
    </source>
</evidence>
<keyword evidence="6" id="KW-0479">Metal-binding</keyword>
<sequence>MGTHRCALPNKSLVPSPATTSPSSSHIKPSRDAPPDANILTNILSPEAGELGFPSSSVLVLLRRRAGAMARKCSSCGNNGHNSRTCSGHGGRVSEHAAGGAGVRLFGVQLHAGPSSSPLKKCFSMECLSSAAPPPAYFAAALAASSSSPSVSPASSLVSVEENADKVNSGYLSDGLMGRAQERKKGVPWTEDEHRRFLAGLEKLGKGDWRGISRHFVTTRTPTQVASHAQKYFLRQSSLAHKKRRSSLFDVVENAGGRAARLEPDAELPALSLGLSRPAKPERVLLPPSLSSLLPRCSAATSSGSTSPGGITAPKHKHSSSSLTPVSKPHQAPDLELKISTADHQAGSSPKTPFFGTIRVT</sequence>
<keyword evidence="3" id="KW-0238">DNA-binding</keyword>
<evidence type="ECO:0000256" key="3">
    <source>
        <dbReference type="ARBA" id="ARBA00023125"/>
    </source>
</evidence>
<dbReference type="NCBIfam" id="TIGR01557">
    <property type="entry name" value="myb_SHAQKYF"/>
    <property type="match status" value="1"/>
</dbReference>
<dbReference type="PANTHER" id="PTHR44191:SF62">
    <property type="entry name" value="OS04G0341900 PROTEIN"/>
    <property type="match status" value="1"/>
</dbReference>
<keyword evidence="5" id="KW-0539">Nucleus</keyword>
<dbReference type="OrthoDB" id="118550at2759"/>
<dbReference type="InterPro" id="IPR001005">
    <property type="entry name" value="SANT/Myb"/>
</dbReference>
<dbReference type="PANTHER" id="PTHR44191">
    <property type="entry name" value="TRANSCRIPTION FACTOR KUA1"/>
    <property type="match status" value="1"/>
</dbReference>
<reference evidence="12" key="1">
    <citation type="submission" date="2020-05" db="EMBL/GenBank/DDBJ databases">
        <title>WGS assembly of Panicum virgatum.</title>
        <authorList>
            <person name="Lovell J.T."/>
            <person name="Jenkins J."/>
            <person name="Shu S."/>
            <person name="Juenger T.E."/>
            <person name="Schmutz J."/>
        </authorList>
    </citation>
    <scope>NUCLEOTIDE SEQUENCE</scope>
    <source>
        <strain evidence="12">AP13</strain>
    </source>
</reference>
<evidence type="ECO:0000256" key="1">
    <source>
        <dbReference type="ARBA" id="ARBA00004123"/>
    </source>
</evidence>
<evidence type="ECO:0000256" key="2">
    <source>
        <dbReference type="ARBA" id="ARBA00023015"/>
    </source>
</evidence>
<dbReference type="FunFam" id="1.10.10.60:FF:000009">
    <property type="entry name" value="transcription factor MYB1R1"/>
    <property type="match status" value="1"/>
</dbReference>
<dbReference type="PROSITE" id="PS50090">
    <property type="entry name" value="MYB_LIKE"/>
    <property type="match status" value="1"/>
</dbReference>
<feature type="compositionally biased region" description="Low complexity" evidence="7">
    <location>
        <begin position="15"/>
        <end position="25"/>
    </location>
</feature>
<evidence type="ECO:0000256" key="4">
    <source>
        <dbReference type="ARBA" id="ARBA00023163"/>
    </source>
</evidence>
<feature type="compositionally biased region" description="Low complexity" evidence="7">
    <location>
        <begin position="296"/>
        <end position="313"/>
    </location>
</feature>
<dbReference type="AlphaFoldDB" id="A0A8T0SFR9"/>